<reference evidence="1" key="1">
    <citation type="journal article" date="2021" name="Sci. Adv.">
        <title>The American lobster genome reveals insights on longevity, neural, and immune adaptations.</title>
        <authorList>
            <person name="Polinski J.M."/>
            <person name="Zimin A.V."/>
            <person name="Clark K.F."/>
            <person name="Kohn A.B."/>
            <person name="Sadowski N."/>
            <person name="Timp W."/>
            <person name="Ptitsyn A."/>
            <person name="Khanna P."/>
            <person name="Romanova D.Y."/>
            <person name="Williams P."/>
            <person name="Greenwood S.J."/>
            <person name="Moroz L.L."/>
            <person name="Walt D.R."/>
            <person name="Bodnar A.G."/>
        </authorList>
    </citation>
    <scope>NUCLEOTIDE SEQUENCE</scope>
    <source>
        <strain evidence="1">GMGI-L3</strain>
    </source>
</reference>
<protein>
    <submittedName>
        <fullName evidence="1">Uncharacterized protein</fullName>
    </submittedName>
</protein>
<evidence type="ECO:0000313" key="2">
    <source>
        <dbReference type="Proteomes" id="UP000747542"/>
    </source>
</evidence>
<sequence length="72" mass="7527">MNEAALEVAAGVNSTVAQITSALRLLVSAATAIVLDAEGQVSLQSFYQVTVIDIQCIRSSSVQLHLPTAVEL</sequence>
<organism evidence="1 2">
    <name type="scientific">Homarus americanus</name>
    <name type="common">American lobster</name>
    <dbReference type="NCBI Taxonomy" id="6706"/>
    <lineage>
        <taxon>Eukaryota</taxon>
        <taxon>Metazoa</taxon>
        <taxon>Ecdysozoa</taxon>
        <taxon>Arthropoda</taxon>
        <taxon>Crustacea</taxon>
        <taxon>Multicrustacea</taxon>
        <taxon>Malacostraca</taxon>
        <taxon>Eumalacostraca</taxon>
        <taxon>Eucarida</taxon>
        <taxon>Decapoda</taxon>
        <taxon>Pleocyemata</taxon>
        <taxon>Astacidea</taxon>
        <taxon>Nephropoidea</taxon>
        <taxon>Nephropidae</taxon>
        <taxon>Homarus</taxon>
    </lineage>
</organism>
<keyword evidence="2" id="KW-1185">Reference proteome</keyword>
<comment type="caution">
    <text evidence="1">The sequence shown here is derived from an EMBL/GenBank/DDBJ whole genome shotgun (WGS) entry which is preliminary data.</text>
</comment>
<dbReference type="Proteomes" id="UP000747542">
    <property type="component" value="Unassembled WGS sequence"/>
</dbReference>
<proteinExistence type="predicted"/>
<gene>
    <name evidence="1" type="ORF">Hamer_G012518</name>
</gene>
<evidence type="ECO:0000313" key="1">
    <source>
        <dbReference type="EMBL" id="KAG7170945.1"/>
    </source>
</evidence>
<accession>A0A8J5N0M9</accession>
<dbReference type="EMBL" id="JAHLQT010013238">
    <property type="protein sequence ID" value="KAG7170945.1"/>
    <property type="molecule type" value="Genomic_DNA"/>
</dbReference>
<dbReference type="AlphaFoldDB" id="A0A8J5N0M9"/>
<name>A0A8J5N0M9_HOMAM</name>